<keyword evidence="2" id="KW-1185">Reference proteome</keyword>
<evidence type="ECO:0000313" key="2">
    <source>
        <dbReference type="Proteomes" id="UP000466442"/>
    </source>
</evidence>
<gene>
    <name evidence="1" type="ORF">GE061_015014</name>
</gene>
<dbReference type="AlphaFoldDB" id="A0A6A4INE8"/>
<reference evidence="1" key="1">
    <citation type="journal article" date="2021" name="Mol. Ecol. Resour.">
        <title>Apolygus lucorum genome provides insights into omnivorousness and mesophyll feeding.</title>
        <authorList>
            <person name="Liu Y."/>
            <person name="Liu H."/>
            <person name="Wang H."/>
            <person name="Huang T."/>
            <person name="Liu B."/>
            <person name="Yang B."/>
            <person name="Yin L."/>
            <person name="Li B."/>
            <person name="Zhang Y."/>
            <person name="Zhang S."/>
            <person name="Jiang F."/>
            <person name="Zhang X."/>
            <person name="Ren Y."/>
            <person name="Wang B."/>
            <person name="Wang S."/>
            <person name="Lu Y."/>
            <person name="Wu K."/>
            <person name="Fan W."/>
            <person name="Wang G."/>
        </authorList>
    </citation>
    <scope>NUCLEOTIDE SEQUENCE</scope>
    <source>
        <strain evidence="1">12Hb</strain>
    </source>
</reference>
<dbReference type="Proteomes" id="UP000466442">
    <property type="component" value="Unassembled WGS sequence"/>
</dbReference>
<protein>
    <submittedName>
        <fullName evidence="1">Uncharacterized protein</fullName>
    </submittedName>
</protein>
<accession>A0A6A4INE8</accession>
<sequence length="102" mass="11396">MGYHQVSSTSVVLAWQPIQRPGQDIDAYKKPQRELIEIVQILSVRSPQDDKSSACIPHVDSSEANFETLKCDLLHGYSKGSVVLPHDKFLCQAQIVSKNCNE</sequence>
<organism evidence="1 2">
    <name type="scientific">Apolygus lucorum</name>
    <name type="common">Small green plant bug</name>
    <name type="synonym">Lygocoris lucorum</name>
    <dbReference type="NCBI Taxonomy" id="248454"/>
    <lineage>
        <taxon>Eukaryota</taxon>
        <taxon>Metazoa</taxon>
        <taxon>Ecdysozoa</taxon>
        <taxon>Arthropoda</taxon>
        <taxon>Hexapoda</taxon>
        <taxon>Insecta</taxon>
        <taxon>Pterygota</taxon>
        <taxon>Neoptera</taxon>
        <taxon>Paraneoptera</taxon>
        <taxon>Hemiptera</taxon>
        <taxon>Heteroptera</taxon>
        <taxon>Panheteroptera</taxon>
        <taxon>Cimicomorpha</taxon>
        <taxon>Miridae</taxon>
        <taxon>Mirini</taxon>
        <taxon>Apolygus</taxon>
    </lineage>
</organism>
<dbReference type="EMBL" id="WIXP02000006">
    <property type="protein sequence ID" value="KAF6209269.1"/>
    <property type="molecule type" value="Genomic_DNA"/>
</dbReference>
<comment type="caution">
    <text evidence="1">The sequence shown here is derived from an EMBL/GenBank/DDBJ whole genome shotgun (WGS) entry which is preliminary data.</text>
</comment>
<evidence type="ECO:0000313" key="1">
    <source>
        <dbReference type="EMBL" id="KAF6209269.1"/>
    </source>
</evidence>
<proteinExistence type="predicted"/>
<name>A0A6A4INE8_APOLU</name>